<dbReference type="OrthoDB" id="1454097at2"/>
<organism evidence="2 3">
    <name type="scientific">Leeuwenhoekiella blandensis (strain CECT 7118 / CCUG 51940 / KCTC 22103 / MED217)</name>
    <name type="common">Flavobacterium sp. (strain MED217)</name>
    <dbReference type="NCBI Taxonomy" id="398720"/>
    <lineage>
        <taxon>Bacteria</taxon>
        <taxon>Pseudomonadati</taxon>
        <taxon>Bacteroidota</taxon>
        <taxon>Flavobacteriia</taxon>
        <taxon>Flavobacteriales</taxon>
        <taxon>Flavobacteriaceae</taxon>
        <taxon>Leeuwenhoekiella</taxon>
    </lineage>
</organism>
<keyword evidence="1" id="KW-0472">Membrane</keyword>
<dbReference type="STRING" id="398720.MED217_16845"/>
<name>A3XHL5_LEEBM</name>
<protein>
    <submittedName>
        <fullName evidence="2">Uncharacterized protein</fullName>
    </submittedName>
</protein>
<keyword evidence="3" id="KW-1185">Reference proteome</keyword>
<dbReference type="RefSeq" id="WP_009781709.1">
    <property type="nucleotide sequence ID" value="NZ_CH672395.1"/>
</dbReference>
<gene>
    <name evidence="2" type="ORF">MED217_16845</name>
</gene>
<reference evidence="2 3" key="1">
    <citation type="journal article" date="2007" name="Nature">
        <title>Light stimulates growth of proteorhodopsin-containing marine Flavobacteria.</title>
        <authorList>
            <person name="Gomez-Consarnau L."/>
            <person name="Gonzalez J.M."/>
            <person name="Coll-Llado M."/>
            <person name="Gourdon P."/>
            <person name="Pascher T."/>
            <person name="Neutze R."/>
            <person name="Pedros-Alio C."/>
            <person name="Pinhassi J."/>
        </authorList>
    </citation>
    <scope>NUCLEOTIDE SEQUENCE [LARGE SCALE GENOMIC DNA]</scope>
    <source>
        <strain evidence="2 3">MED217</strain>
    </source>
</reference>
<keyword evidence="1" id="KW-1133">Transmembrane helix</keyword>
<evidence type="ECO:0000313" key="2">
    <source>
        <dbReference type="EMBL" id="EAQ51230.1"/>
    </source>
</evidence>
<comment type="caution">
    <text evidence="2">The sequence shown here is derived from an EMBL/GenBank/DDBJ whole genome shotgun (WGS) entry which is preliminary data.</text>
</comment>
<dbReference type="EMBL" id="AANC01000001">
    <property type="protein sequence ID" value="EAQ51230.1"/>
    <property type="molecule type" value="Genomic_DNA"/>
</dbReference>
<dbReference type="AlphaFoldDB" id="A3XHL5"/>
<evidence type="ECO:0000313" key="3">
    <source>
        <dbReference type="Proteomes" id="UP000001601"/>
    </source>
</evidence>
<dbReference type="Proteomes" id="UP000001601">
    <property type="component" value="Unassembled WGS sequence"/>
</dbReference>
<evidence type="ECO:0000256" key="1">
    <source>
        <dbReference type="SAM" id="Phobius"/>
    </source>
</evidence>
<sequence length="77" mass="9301">MLLQRKVQLILCFVQMLLSEVWVFRMGWLYYQYHYTDLLFAFRYPDWVLFLNIGLGLLNTYLGYRVLTGRLPIGEFA</sequence>
<dbReference type="eggNOG" id="ENOG502ZG7W">
    <property type="taxonomic scope" value="Bacteria"/>
</dbReference>
<keyword evidence="1" id="KW-0812">Transmembrane</keyword>
<dbReference type="HOGENOM" id="CLU_2633698_0_0_10"/>
<feature type="transmembrane region" description="Helical" evidence="1">
    <location>
        <begin position="47"/>
        <end position="67"/>
    </location>
</feature>
<accession>A3XHL5</accession>
<proteinExistence type="predicted"/>